<reference evidence="7 8" key="1">
    <citation type="submission" date="2018-06" db="EMBL/GenBank/DDBJ databases">
        <title>Genomic Encyclopedia of Type Strains, Phase IV (KMG-IV): sequencing the most valuable type-strain genomes for metagenomic binning, comparative biology and taxonomic classification.</title>
        <authorList>
            <person name="Goeker M."/>
        </authorList>
    </citation>
    <scope>NUCLEOTIDE SEQUENCE [LARGE SCALE GENOMIC DNA]</scope>
    <source>
        <strain evidence="7 8">DSM 24875</strain>
    </source>
</reference>
<dbReference type="InterPro" id="IPR020843">
    <property type="entry name" value="ER"/>
</dbReference>
<dbReference type="Pfam" id="PF00107">
    <property type="entry name" value="ADH_zinc_N"/>
    <property type="match status" value="1"/>
</dbReference>
<comment type="cofactor">
    <cofactor evidence="1">
        <name>Zn(2+)</name>
        <dbReference type="ChEBI" id="CHEBI:29105"/>
    </cofactor>
</comment>
<evidence type="ECO:0000256" key="4">
    <source>
        <dbReference type="ARBA" id="ARBA00022833"/>
    </source>
</evidence>
<dbReference type="GO" id="GO:0016491">
    <property type="term" value="F:oxidoreductase activity"/>
    <property type="evidence" value="ECO:0007669"/>
    <property type="project" value="UniProtKB-KW"/>
</dbReference>
<protein>
    <submittedName>
        <fullName evidence="7">Alcohol dehydrogenase</fullName>
    </submittedName>
</protein>
<evidence type="ECO:0000256" key="1">
    <source>
        <dbReference type="ARBA" id="ARBA00001947"/>
    </source>
</evidence>
<dbReference type="Gene3D" id="3.40.50.720">
    <property type="entry name" value="NAD(P)-binding Rossmann-like Domain"/>
    <property type="match status" value="1"/>
</dbReference>
<evidence type="ECO:0000256" key="2">
    <source>
        <dbReference type="ARBA" id="ARBA00008072"/>
    </source>
</evidence>
<dbReference type="InterPro" id="IPR013154">
    <property type="entry name" value="ADH-like_N"/>
</dbReference>
<dbReference type="SMART" id="SM00829">
    <property type="entry name" value="PKS_ER"/>
    <property type="match status" value="1"/>
</dbReference>
<dbReference type="GO" id="GO:0046872">
    <property type="term" value="F:metal ion binding"/>
    <property type="evidence" value="ECO:0007669"/>
    <property type="project" value="UniProtKB-KW"/>
</dbReference>
<evidence type="ECO:0000313" key="8">
    <source>
        <dbReference type="Proteomes" id="UP000253529"/>
    </source>
</evidence>
<keyword evidence="3" id="KW-0479">Metal-binding</keyword>
<keyword evidence="8" id="KW-1185">Reference proteome</keyword>
<comment type="similarity">
    <text evidence="2">Belongs to the zinc-containing alcohol dehydrogenase family.</text>
</comment>
<dbReference type="OrthoDB" id="9787435at2"/>
<proteinExistence type="inferred from homology"/>
<accession>A0A366FTY9</accession>
<dbReference type="InterPro" id="IPR036291">
    <property type="entry name" value="NAD(P)-bd_dom_sf"/>
</dbReference>
<evidence type="ECO:0000256" key="5">
    <source>
        <dbReference type="ARBA" id="ARBA00023002"/>
    </source>
</evidence>
<keyword evidence="4" id="KW-0862">Zinc</keyword>
<dbReference type="Pfam" id="PF08240">
    <property type="entry name" value="ADH_N"/>
    <property type="match status" value="1"/>
</dbReference>
<name>A0A366FTY9_9HYPH</name>
<keyword evidence="5" id="KW-0560">Oxidoreductase</keyword>
<dbReference type="SUPFAM" id="SSF50129">
    <property type="entry name" value="GroES-like"/>
    <property type="match status" value="1"/>
</dbReference>
<evidence type="ECO:0000259" key="6">
    <source>
        <dbReference type="SMART" id="SM00829"/>
    </source>
</evidence>
<dbReference type="SUPFAM" id="SSF51735">
    <property type="entry name" value="NAD(P)-binding Rossmann-fold domains"/>
    <property type="match status" value="1"/>
</dbReference>
<evidence type="ECO:0000313" key="7">
    <source>
        <dbReference type="EMBL" id="RBP17205.1"/>
    </source>
</evidence>
<sequence>MKAWRLDRLGGRLALEDRPPPEPRPGSVLVRVEATSLVSYLGAYVAGRLPFYNPPPGPFTIGTNAVGRIEAVGAGVWRLRPGQRVVISPHVVARENVDDPAQILIGLTAPPDSSAMLAEWPDGTLADLALVPVEAATPLVGLEAFESTQLAALSRFIVPYGGLLRGRLAAGETLVVNGAAGAFGTAAALLGVAMGAARVVAAGRNPAALAEVARVAGSRVATVTLTGDVAGDAKAIREAGGGAAHIAFDMVGGATDPRSTLAALTSLRRGGRLVLMGSMTVDLPIPYTAVMLNDWEILGQFMYPARAYGRLLDLVRAGLLDLRAITPRVFPLEALPEAMEAAAAAGSLEIAVVRPSC</sequence>
<dbReference type="Proteomes" id="UP000253529">
    <property type="component" value="Unassembled WGS sequence"/>
</dbReference>
<dbReference type="RefSeq" id="WP_113887836.1">
    <property type="nucleotide sequence ID" value="NZ_QNRK01000003.1"/>
</dbReference>
<dbReference type="PANTHER" id="PTHR43350">
    <property type="entry name" value="NAD-DEPENDENT ALCOHOL DEHYDROGENASE"/>
    <property type="match status" value="1"/>
</dbReference>
<feature type="domain" description="Enoyl reductase (ER)" evidence="6">
    <location>
        <begin position="10"/>
        <end position="353"/>
    </location>
</feature>
<dbReference type="EMBL" id="QNRK01000003">
    <property type="protein sequence ID" value="RBP17205.1"/>
    <property type="molecule type" value="Genomic_DNA"/>
</dbReference>
<dbReference type="InterPro" id="IPR011032">
    <property type="entry name" value="GroES-like_sf"/>
</dbReference>
<dbReference type="AlphaFoldDB" id="A0A366FTY9"/>
<dbReference type="InterPro" id="IPR013149">
    <property type="entry name" value="ADH-like_C"/>
</dbReference>
<dbReference type="Gene3D" id="3.90.180.10">
    <property type="entry name" value="Medium-chain alcohol dehydrogenases, catalytic domain"/>
    <property type="match status" value="1"/>
</dbReference>
<comment type="caution">
    <text evidence="7">The sequence shown here is derived from an EMBL/GenBank/DDBJ whole genome shotgun (WGS) entry which is preliminary data.</text>
</comment>
<dbReference type="PANTHER" id="PTHR43350:SF17">
    <property type="entry name" value="NAD-DEPENDENT ALCOHOL DEHYDROGENASE"/>
    <property type="match status" value="1"/>
</dbReference>
<evidence type="ECO:0000256" key="3">
    <source>
        <dbReference type="ARBA" id="ARBA00022723"/>
    </source>
</evidence>
<gene>
    <name evidence="7" type="ORF">DFR50_10390</name>
</gene>
<organism evidence="7 8">
    <name type="scientific">Roseiarcus fermentans</name>
    <dbReference type="NCBI Taxonomy" id="1473586"/>
    <lineage>
        <taxon>Bacteria</taxon>
        <taxon>Pseudomonadati</taxon>
        <taxon>Pseudomonadota</taxon>
        <taxon>Alphaproteobacteria</taxon>
        <taxon>Hyphomicrobiales</taxon>
        <taxon>Roseiarcaceae</taxon>
        <taxon>Roseiarcus</taxon>
    </lineage>
</organism>